<accession>C6E0U0</accession>
<dbReference type="KEGG" id="gem:GM21_0706"/>
<dbReference type="OrthoDB" id="9800780at2"/>
<dbReference type="eggNOG" id="COG1652">
    <property type="taxonomic scope" value="Bacteria"/>
</dbReference>
<dbReference type="CDD" id="cd00118">
    <property type="entry name" value="LysM"/>
    <property type="match status" value="1"/>
</dbReference>
<feature type="signal peptide" evidence="2">
    <location>
        <begin position="1"/>
        <end position="20"/>
    </location>
</feature>
<dbReference type="EMBL" id="CP001661">
    <property type="protein sequence ID" value="ACT16780.1"/>
    <property type="molecule type" value="Genomic_DNA"/>
</dbReference>
<sequence length="204" mass="22089">MARRNLLIVASLLVLSVAGALPCRGEEMLLYAPKPAAGEQAPADPKDGVLVTTVTVKRGDTLKNISKEHIGVAGWFPQVLVFNTIKNPDLIHPGDKLLVPVRPGKSPSVPAPASRRASHRAAPHAAHRATHRARSAAGHARHVAKPAQAGEAESFHRARKAYLDRNYQRALELFSSFLKKFPRSGYAADASLYRADCYLHLSGE</sequence>
<evidence type="ECO:0000256" key="1">
    <source>
        <dbReference type="SAM" id="MobiDB-lite"/>
    </source>
</evidence>
<dbReference type="HOGENOM" id="CLU_1407001_0_0_7"/>
<feature type="compositionally biased region" description="Basic residues" evidence="1">
    <location>
        <begin position="116"/>
        <end position="144"/>
    </location>
</feature>
<name>C6E0U0_GEOSM</name>
<dbReference type="Pfam" id="PF01476">
    <property type="entry name" value="LysM"/>
    <property type="match status" value="1"/>
</dbReference>
<dbReference type="SMART" id="SM00257">
    <property type="entry name" value="LysM"/>
    <property type="match status" value="1"/>
</dbReference>
<dbReference type="PROSITE" id="PS51782">
    <property type="entry name" value="LYSM"/>
    <property type="match status" value="1"/>
</dbReference>
<feature type="region of interest" description="Disordered" evidence="1">
    <location>
        <begin position="103"/>
        <end position="152"/>
    </location>
</feature>
<dbReference type="Gene3D" id="3.10.350.10">
    <property type="entry name" value="LysM domain"/>
    <property type="match status" value="1"/>
</dbReference>
<feature type="chain" id="PRO_5002964420" evidence="2">
    <location>
        <begin position="21"/>
        <end position="204"/>
    </location>
</feature>
<feature type="domain" description="LysM" evidence="3">
    <location>
        <begin position="52"/>
        <end position="99"/>
    </location>
</feature>
<dbReference type="InterPro" id="IPR036779">
    <property type="entry name" value="LysM_dom_sf"/>
</dbReference>
<keyword evidence="2" id="KW-0732">Signal</keyword>
<feature type="compositionally biased region" description="Low complexity" evidence="1">
    <location>
        <begin position="106"/>
        <end position="115"/>
    </location>
</feature>
<evidence type="ECO:0000313" key="4">
    <source>
        <dbReference type="EMBL" id="ACT16780.1"/>
    </source>
</evidence>
<dbReference type="Gene3D" id="1.25.40.10">
    <property type="entry name" value="Tetratricopeptide repeat domain"/>
    <property type="match status" value="1"/>
</dbReference>
<dbReference type="InterPro" id="IPR018392">
    <property type="entry name" value="LysM"/>
</dbReference>
<proteinExistence type="predicted"/>
<evidence type="ECO:0000256" key="2">
    <source>
        <dbReference type="SAM" id="SignalP"/>
    </source>
</evidence>
<dbReference type="STRING" id="443144.GM21_0706"/>
<reference evidence="4" key="1">
    <citation type="submission" date="2009-07" db="EMBL/GenBank/DDBJ databases">
        <title>Complete sequence of Geobacter sp. M21.</title>
        <authorList>
            <consortium name="US DOE Joint Genome Institute"/>
            <person name="Lucas S."/>
            <person name="Copeland A."/>
            <person name="Lapidus A."/>
            <person name="Glavina del Rio T."/>
            <person name="Dalin E."/>
            <person name="Tice H."/>
            <person name="Bruce D."/>
            <person name="Goodwin L."/>
            <person name="Pitluck S."/>
            <person name="Saunders E."/>
            <person name="Brettin T."/>
            <person name="Detter J.C."/>
            <person name="Han C."/>
            <person name="Larimer F."/>
            <person name="Land M."/>
            <person name="Hauser L."/>
            <person name="Kyrpides N."/>
            <person name="Ovchinnikova G."/>
            <person name="Lovley D."/>
        </authorList>
    </citation>
    <scope>NUCLEOTIDE SEQUENCE [LARGE SCALE GENOMIC DNA]</scope>
    <source>
        <strain evidence="4">M21</strain>
    </source>
</reference>
<dbReference type="SUPFAM" id="SSF54106">
    <property type="entry name" value="LysM domain"/>
    <property type="match status" value="1"/>
</dbReference>
<organism evidence="4">
    <name type="scientific">Geobacter sp. (strain M21)</name>
    <dbReference type="NCBI Taxonomy" id="443144"/>
    <lineage>
        <taxon>Bacteria</taxon>
        <taxon>Pseudomonadati</taxon>
        <taxon>Thermodesulfobacteriota</taxon>
        <taxon>Desulfuromonadia</taxon>
        <taxon>Geobacterales</taxon>
        <taxon>Geobacteraceae</taxon>
        <taxon>Geobacter</taxon>
    </lineage>
</organism>
<dbReference type="AlphaFoldDB" id="C6E0U0"/>
<protein>
    <submittedName>
        <fullName evidence="4">Peptidoglycan-binding LysM</fullName>
    </submittedName>
</protein>
<evidence type="ECO:0000259" key="3">
    <source>
        <dbReference type="PROSITE" id="PS51782"/>
    </source>
</evidence>
<dbReference type="InterPro" id="IPR011990">
    <property type="entry name" value="TPR-like_helical_dom_sf"/>
</dbReference>
<gene>
    <name evidence="4" type="ordered locus">GM21_0706</name>
</gene>